<dbReference type="OrthoDB" id="5455653at2"/>
<evidence type="ECO:0000313" key="3">
    <source>
        <dbReference type="Proteomes" id="UP000193083"/>
    </source>
</evidence>
<keyword evidence="1" id="KW-0732">Signal</keyword>
<keyword evidence="3" id="KW-1185">Reference proteome</keyword>
<gene>
    <name evidence="2" type="ORF">SAMN02982922_0837</name>
</gene>
<evidence type="ECO:0008006" key="4">
    <source>
        <dbReference type="Google" id="ProtNLM"/>
    </source>
</evidence>
<organism evidence="2 3">
    <name type="scientific">Mesorhizobium australicum</name>
    <dbReference type="NCBI Taxonomy" id="536018"/>
    <lineage>
        <taxon>Bacteria</taxon>
        <taxon>Pseudomonadati</taxon>
        <taxon>Pseudomonadota</taxon>
        <taxon>Alphaproteobacteria</taxon>
        <taxon>Hyphomicrobiales</taxon>
        <taxon>Phyllobacteriaceae</taxon>
        <taxon>Mesorhizobium</taxon>
    </lineage>
</organism>
<name>A0A1X7MY35_9HYPH</name>
<dbReference type="AlphaFoldDB" id="A0A1X7MY35"/>
<feature type="chain" id="PRO_5012733598" description="Nuclear transport factor 2 family protein" evidence="1">
    <location>
        <begin position="24"/>
        <end position="143"/>
    </location>
</feature>
<feature type="signal peptide" evidence="1">
    <location>
        <begin position="1"/>
        <end position="23"/>
    </location>
</feature>
<dbReference type="Proteomes" id="UP000193083">
    <property type="component" value="Unassembled WGS sequence"/>
</dbReference>
<evidence type="ECO:0000313" key="2">
    <source>
        <dbReference type="EMBL" id="SMH29018.1"/>
    </source>
</evidence>
<accession>A0A1X7MY35</accession>
<evidence type="ECO:0000256" key="1">
    <source>
        <dbReference type="SAM" id="SignalP"/>
    </source>
</evidence>
<protein>
    <recommendedName>
        <fullName evidence="4">Nuclear transport factor 2 family protein</fullName>
    </recommendedName>
</protein>
<dbReference type="EMBL" id="FXBL01000004">
    <property type="protein sequence ID" value="SMH29018.1"/>
    <property type="molecule type" value="Genomic_DNA"/>
</dbReference>
<sequence length="143" mass="15413">MRRLIIALFAGLLSLQPVAPALAQTAAEVDNSLDGLFGEHKSYRAFFEKLQSAVAAGDKQAIAGMVDYPFHGRIAGKAVRIRDAAHFVADYDKIVTDKVKKAVANQTYATLFANWQGVCIGDGEVWFSGVGDANVIRITAIND</sequence>
<proteinExistence type="predicted"/>
<reference evidence="2 3" key="1">
    <citation type="submission" date="2017-04" db="EMBL/GenBank/DDBJ databases">
        <authorList>
            <person name="Afonso C.L."/>
            <person name="Miller P.J."/>
            <person name="Scott M.A."/>
            <person name="Spackman E."/>
            <person name="Goraichik I."/>
            <person name="Dimitrov K.M."/>
            <person name="Suarez D.L."/>
            <person name="Swayne D.E."/>
        </authorList>
    </citation>
    <scope>NUCLEOTIDE SEQUENCE [LARGE SCALE GENOMIC DNA]</scope>
    <source>
        <strain evidence="2 3">B5P</strain>
    </source>
</reference>